<comment type="similarity">
    <text evidence="2 6">Belongs to the plant self-incompatibility (S1) protein family.</text>
</comment>
<dbReference type="OMA" id="TINIQCY"/>
<reference evidence="7 8" key="1">
    <citation type="journal article" date="2013" name="Proc. Natl. Acad. Sci. U.S.A.">
        <title>Fine-scale variation in meiotic recombination in Mimulus inferred from population shotgun sequencing.</title>
        <authorList>
            <person name="Hellsten U."/>
            <person name="Wright K.M."/>
            <person name="Jenkins J."/>
            <person name="Shu S."/>
            <person name="Yuan Y."/>
            <person name="Wessler S.R."/>
            <person name="Schmutz J."/>
            <person name="Willis J.H."/>
            <person name="Rokhsar D.S."/>
        </authorList>
    </citation>
    <scope>NUCLEOTIDE SEQUENCE [LARGE SCALE GENOMIC DNA]</scope>
    <source>
        <strain evidence="8">cv. DUN x IM62</strain>
    </source>
</reference>
<keyword evidence="5 6" id="KW-0732">Signal</keyword>
<accession>A0A022PW17</accession>
<dbReference type="GO" id="GO:0060320">
    <property type="term" value="P:rejection of self pollen"/>
    <property type="evidence" value="ECO:0007669"/>
    <property type="project" value="UniProtKB-KW"/>
</dbReference>
<dbReference type="EMBL" id="KI632289">
    <property type="protein sequence ID" value="EYU19724.1"/>
    <property type="molecule type" value="Genomic_DNA"/>
</dbReference>
<feature type="signal peptide" evidence="6">
    <location>
        <begin position="1"/>
        <end position="28"/>
    </location>
</feature>
<keyword evidence="3 6" id="KW-0713">Self-incompatibility</keyword>
<evidence type="ECO:0000256" key="6">
    <source>
        <dbReference type="RuleBase" id="RU367044"/>
    </source>
</evidence>
<dbReference type="AlphaFoldDB" id="A0A022PW17"/>
<dbReference type="GO" id="GO:0005576">
    <property type="term" value="C:extracellular region"/>
    <property type="evidence" value="ECO:0007669"/>
    <property type="project" value="UniProtKB-SubCell"/>
</dbReference>
<proteinExistence type="inferred from homology"/>
<keyword evidence="4 6" id="KW-0964">Secreted</keyword>
<protein>
    <recommendedName>
        <fullName evidence="6">S-protein homolog</fullName>
    </recommendedName>
</protein>
<organism evidence="7 8">
    <name type="scientific">Erythranthe guttata</name>
    <name type="common">Yellow monkey flower</name>
    <name type="synonym">Mimulus guttatus</name>
    <dbReference type="NCBI Taxonomy" id="4155"/>
    <lineage>
        <taxon>Eukaryota</taxon>
        <taxon>Viridiplantae</taxon>
        <taxon>Streptophyta</taxon>
        <taxon>Embryophyta</taxon>
        <taxon>Tracheophyta</taxon>
        <taxon>Spermatophyta</taxon>
        <taxon>Magnoliopsida</taxon>
        <taxon>eudicotyledons</taxon>
        <taxon>Gunneridae</taxon>
        <taxon>Pentapetalae</taxon>
        <taxon>asterids</taxon>
        <taxon>lamiids</taxon>
        <taxon>Lamiales</taxon>
        <taxon>Phrymaceae</taxon>
        <taxon>Erythranthe</taxon>
    </lineage>
</organism>
<dbReference type="Pfam" id="PF05938">
    <property type="entry name" value="Self-incomp_S1"/>
    <property type="match status" value="1"/>
</dbReference>
<dbReference type="OrthoDB" id="912158at2759"/>
<evidence type="ECO:0000256" key="5">
    <source>
        <dbReference type="ARBA" id="ARBA00022729"/>
    </source>
</evidence>
<feature type="chain" id="PRO_5025086744" description="S-protein homolog" evidence="6">
    <location>
        <begin position="29"/>
        <end position="143"/>
    </location>
</feature>
<evidence type="ECO:0000256" key="3">
    <source>
        <dbReference type="ARBA" id="ARBA00022471"/>
    </source>
</evidence>
<dbReference type="InterPro" id="IPR010264">
    <property type="entry name" value="Self-incomp_S1"/>
</dbReference>
<evidence type="ECO:0000256" key="4">
    <source>
        <dbReference type="ARBA" id="ARBA00022525"/>
    </source>
</evidence>
<dbReference type="PANTHER" id="PTHR31232">
    <property type="match status" value="1"/>
</dbReference>
<dbReference type="Proteomes" id="UP000030748">
    <property type="component" value="Unassembled WGS sequence"/>
</dbReference>
<dbReference type="KEGG" id="egt:105977496"/>
<gene>
    <name evidence="7" type="ORF">MIMGU_mgv1a018802mg</name>
</gene>
<dbReference type="PANTHER" id="PTHR31232:SF42">
    <property type="entry name" value="S-PROTEIN HOMOLOG"/>
    <property type="match status" value="1"/>
</dbReference>
<keyword evidence="8" id="KW-1185">Reference proteome</keyword>
<evidence type="ECO:0000256" key="2">
    <source>
        <dbReference type="ARBA" id="ARBA00005581"/>
    </source>
</evidence>
<evidence type="ECO:0000313" key="7">
    <source>
        <dbReference type="EMBL" id="EYU19724.1"/>
    </source>
</evidence>
<name>A0A022PW17_ERYGU</name>
<evidence type="ECO:0000313" key="8">
    <source>
        <dbReference type="Proteomes" id="UP000030748"/>
    </source>
</evidence>
<sequence length="143" mass="16413">MKALKQDMFVTSALPILLLMMLVASSKAIFFDKKNVTIRNEIPGETINIQCYSSEDNLGSHDLAYGASYSWHFRVNLWGTTKFWCDFTTKHGSGNYGVYTRNLDELCNGLFQWLVKENGLCLIMDALDDQLYCQRWKKPPSLL</sequence>
<evidence type="ECO:0000256" key="1">
    <source>
        <dbReference type="ARBA" id="ARBA00004613"/>
    </source>
</evidence>
<comment type="subcellular location">
    <subcellularLocation>
        <location evidence="1 6">Secreted</location>
    </subcellularLocation>
</comment>